<evidence type="ECO:0000259" key="3">
    <source>
        <dbReference type="Pfam" id="PF25904"/>
    </source>
</evidence>
<comment type="caution">
    <text evidence="4">The sequence shown here is derived from an EMBL/GenBank/DDBJ whole genome shotgun (WGS) entry which is preliminary data.</text>
</comment>
<dbReference type="PANTHER" id="PTHR13370:SF3">
    <property type="entry name" value="TRNA (GUANINE(10)-N2)-METHYLTRANSFERASE HOMOLOG"/>
    <property type="match status" value="1"/>
</dbReference>
<evidence type="ECO:0000256" key="2">
    <source>
        <dbReference type="ARBA" id="ARBA00022679"/>
    </source>
</evidence>
<accession>A0A9W8DN71</accession>
<dbReference type="GO" id="GO:0008168">
    <property type="term" value="F:methyltransferase activity"/>
    <property type="evidence" value="ECO:0007669"/>
    <property type="project" value="UniProtKB-KW"/>
</dbReference>
<proteinExistence type="predicted"/>
<reference evidence="4" key="1">
    <citation type="submission" date="2022-07" db="EMBL/GenBank/DDBJ databases">
        <title>Phylogenomic reconstructions and comparative analyses of Kickxellomycotina fungi.</title>
        <authorList>
            <person name="Reynolds N.K."/>
            <person name="Stajich J.E."/>
            <person name="Barry K."/>
            <person name="Grigoriev I.V."/>
            <person name="Crous P."/>
            <person name="Smith M.E."/>
        </authorList>
    </citation>
    <scope>NUCLEOTIDE SEQUENCE</scope>
    <source>
        <strain evidence="4">RSA 861</strain>
    </source>
</reference>
<sequence>MHADFRLAELEALSQLEKVPIEYDRGTYRADNPFLLVRLADDDSARRLVRRSILIKEVCEFWAQGSDYPELFAVVKQTPERWVDFMTCSFKFHIDGFGGTRSIKEQVEIINRFSFLGFEGPIDLKNPDAFFIVYEDYG</sequence>
<name>A0A9W8DN71_9FUNG</name>
<dbReference type="GO" id="GO:0032259">
    <property type="term" value="P:methylation"/>
    <property type="evidence" value="ECO:0007669"/>
    <property type="project" value="UniProtKB-KW"/>
</dbReference>
<dbReference type="GO" id="GO:0005737">
    <property type="term" value="C:cytoplasm"/>
    <property type="evidence" value="ECO:0007669"/>
    <property type="project" value="TreeGrafter"/>
</dbReference>
<dbReference type="PANTHER" id="PTHR13370">
    <property type="entry name" value="RNA METHYLASE-RELATED"/>
    <property type="match status" value="1"/>
</dbReference>
<evidence type="ECO:0000313" key="5">
    <source>
        <dbReference type="Proteomes" id="UP001150569"/>
    </source>
</evidence>
<feature type="non-terminal residue" evidence="4">
    <location>
        <position position="138"/>
    </location>
</feature>
<organism evidence="4 5">
    <name type="scientific">Tieghemiomyces parasiticus</name>
    <dbReference type="NCBI Taxonomy" id="78921"/>
    <lineage>
        <taxon>Eukaryota</taxon>
        <taxon>Fungi</taxon>
        <taxon>Fungi incertae sedis</taxon>
        <taxon>Zoopagomycota</taxon>
        <taxon>Kickxellomycotina</taxon>
        <taxon>Dimargaritomycetes</taxon>
        <taxon>Dimargaritales</taxon>
        <taxon>Dimargaritaceae</taxon>
        <taxon>Tieghemiomyces</taxon>
    </lineage>
</organism>
<protein>
    <recommendedName>
        <fullName evidence="3">tRNA (guanine(10)-N(2))-methyltransferase TRMT11 N-terminal domain-containing protein</fullName>
    </recommendedName>
</protein>
<keyword evidence="1" id="KW-0489">Methyltransferase</keyword>
<feature type="domain" description="tRNA (guanine(10)-N(2))-methyltransferase TRMT11 N-terminal" evidence="3">
    <location>
        <begin position="1"/>
        <end position="137"/>
    </location>
</feature>
<evidence type="ECO:0000313" key="4">
    <source>
        <dbReference type="EMBL" id="KAJ1911198.1"/>
    </source>
</evidence>
<dbReference type="Proteomes" id="UP001150569">
    <property type="component" value="Unassembled WGS sequence"/>
</dbReference>
<gene>
    <name evidence="4" type="ORF">IWQ60_010255</name>
</gene>
<dbReference type="EMBL" id="JANBPT010000957">
    <property type="protein sequence ID" value="KAJ1911198.1"/>
    <property type="molecule type" value="Genomic_DNA"/>
</dbReference>
<keyword evidence="5" id="KW-1185">Reference proteome</keyword>
<dbReference type="InterPro" id="IPR059073">
    <property type="entry name" value="TRMT11_N"/>
</dbReference>
<dbReference type="Pfam" id="PF25904">
    <property type="entry name" value="Tmrp11_N"/>
    <property type="match status" value="1"/>
</dbReference>
<evidence type="ECO:0000256" key="1">
    <source>
        <dbReference type="ARBA" id="ARBA00022603"/>
    </source>
</evidence>
<dbReference type="AlphaFoldDB" id="A0A9W8DN71"/>
<dbReference type="OrthoDB" id="333024at2759"/>
<keyword evidence="2" id="KW-0808">Transferase</keyword>